<gene>
    <name evidence="6" type="ORF">PUMCH_002549</name>
</gene>
<dbReference type="InterPro" id="IPR011078">
    <property type="entry name" value="PyrdxlP_homeostasis"/>
</dbReference>
<dbReference type="NCBIfam" id="TIGR00044">
    <property type="entry name" value="YggS family pyridoxal phosphate-dependent enzyme"/>
    <property type="match status" value="1"/>
</dbReference>
<evidence type="ECO:0000259" key="5">
    <source>
        <dbReference type="Pfam" id="PF01168"/>
    </source>
</evidence>
<organism evidence="6 7">
    <name type="scientific">Australozyma saopauloensis</name>
    <dbReference type="NCBI Taxonomy" id="291208"/>
    <lineage>
        <taxon>Eukaryota</taxon>
        <taxon>Fungi</taxon>
        <taxon>Dikarya</taxon>
        <taxon>Ascomycota</taxon>
        <taxon>Saccharomycotina</taxon>
        <taxon>Pichiomycetes</taxon>
        <taxon>Metschnikowiaceae</taxon>
        <taxon>Australozyma</taxon>
    </lineage>
</organism>
<dbReference type="RefSeq" id="XP_062877625.1">
    <property type="nucleotide sequence ID" value="XM_063021555.1"/>
</dbReference>
<dbReference type="Proteomes" id="UP001338582">
    <property type="component" value="Chromosome 3"/>
</dbReference>
<feature type="modified residue" description="N6-(pyridoxal phosphate)lysine" evidence="2 3">
    <location>
        <position position="62"/>
    </location>
</feature>
<dbReference type="InterPro" id="IPR029066">
    <property type="entry name" value="PLP-binding_barrel"/>
</dbReference>
<dbReference type="PANTHER" id="PTHR10146">
    <property type="entry name" value="PROLINE SYNTHETASE CO-TRANSCRIBED BACTERIAL HOMOLOG PROTEIN"/>
    <property type="match status" value="1"/>
</dbReference>
<evidence type="ECO:0000256" key="1">
    <source>
        <dbReference type="ARBA" id="ARBA00022898"/>
    </source>
</evidence>
<reference evidence="6 7" key="1">
    <citation type="submission" date="2023-10" db="EMBL/GenBank/DDBJ databases">
        <title>Draft Genome Sequence of Candida saopaulonensis from a very Premature Infant with Sepsis.</title>
        <authorList>
            <person name="Ning Y."/>
            <person name="Dai R."/>
            <person name="Xiao M."/>
            <person name="Xu Y."/>
            <person name="Yan Q."/>
            <person name="Zhang L."/>
        </authorList>
    </citation>
    <scope>NUCLEOTIDE SEQUENCE [LARGE SCALE GENOMIC DNA]</scope>
    <source>
        <strain evidence="6 7">19XY460</strain>
    </source>
</reference>
<dbReference type="PROSITE" id="PS01211">
    <property type="entry name" value="UPF0001"/>
    <property type="match status" value="1"/>
</dbReference>
<dbReference type="AlphaFoldDB" id="A0AAX4HBI5"/>
<feature type="domain" description="Alanine racemase N-terminal" evidence="5">
    <location>
        <begin position="54"/>
        <end position="262"/>
    </location>
</feature>
<dbReference type="PANTHER" id="PTHR10146:SF14">
    <property type="entry name" value="PYRIDOXAL PHOSPHATE HOMEOSTASIS PROTEIN"/>
    <property type="match status" value="1"/>
</dbReference>
<keyword evidence="7" id="KW-1185">Reference proteome</keyword>
<comment type="similarity">
    <text evidence="2 4">Belongs to the pyridoxal phosphate-binding protein YggS/PROSC family.</text>
</comment>
<protein>
    <recommendedName>
        <fullName evidence="2">Pyridoxal phosphate homeostasis protein</fullName>
        <shortName evidence="2">PLP homeostasis protein</shortName>
    </recommendedName>
</protein>
<evidence type="ECO:0000256" key="3">
    <source>
        <dbReference type="PIRSR" id="PIRSR004848-1"/>
    </source>
</evidence>
<dbReference type="EMBL" id="CP138896">
    <property type="protein sequence ID" value="WPK25242.1"/>
    <property type="molecule type" value="Genomic_DNA"/>
</dbReference>
<dbReference type="SUPFAM" id="SSF51419">
    <property type="entry name" value="PLP-binding barrel"/>
    <property type="match status" value="1"/>
</dbReference>
<sequence>MRYLATNHSPKLISSIFKRSVMSFVQAAPERKQKLIENYTSIETQVKNAEVGKPVTLVAVSKLKPSSDIQALYDHGVRHFGENYVQELVSKAKELPKDIKWHFIGGLQTNKCKDLGGHIENLYAVETIDSLKKCRKLDSAREGTGFAKINVYLQINTSGEDQKSGYSLEKLDELYETVEFLLNKSKNLNLGGLMTIGLFAESTGDLDENKDFAALSTLKKQLDEKYSTSLLLSMGMSSDFLLAIKQGALSVRVGTSIFGARPPRN</sequence>
<dbReference type="KEGG" id="asau:88173614"/>
<comment type="cofactor">
    <cofactor evidence="3">
        <name>pyridoxal 5'-phosphate</name>
        <dbReference type="ChEBI" id="CHEBI:597326"/>
    </cofactor>
</comment>
<dbReference type="PIRSF" id="PIRSF004848">
    <property type="entry name" value="YBL036c_PLPDEIII"/>
    <property type="match status" value="1"/>
</dbReference>
<evidence type="ECO:0000256" key="2">
    <source>
        <dbReference type="HAMAP-Rule" id="MF_03225"/>
    </source>
</evidence>
<dbReference type="CDD" id="cd06822">
    <property type="entry name" value="PLPDE_III_YBL036c_euk"/>
    <property type="match status" value="1"/>
</dbReference>
<dbReference type="FunFam" id="3.20.20.10:FF:000018">
    <property type="entry name" value="Pyridoxal phosphate homeostasis protein"/>
    <property type="match status" value="1"/>
</dbReference>
<evidence type="ECO:0000256" key="4">
    <source>
        <dbReference type="RuleBase" id="RU004514"/>
    </source>
</evidence>
<dbReference type="HAMAP" id="MF_02087">
    <property type="entry name" value="PLP_homeostasis"/>
    <property type="match status" value="1"/>
</dbReference>
<dbReference type="InterPro" id="IPR001608">
    <property type="entry name" value="Ala_racemase_N"/>
</dbReference>
<evidence type="ECO:0000313" key="7">
    <source>
        <dbReference type="Proteomes" id="UP001338582"/>
    </source>
</evidence>
<dbReference type="Gene3D" id="3.20.20.10">
    <property type="entry name" value="Alanine racemase"/>
    <property type="match status" value="1"/>
</dbReference>
<accession>A0AAX4HBI5</accession>
<proteinExistence type="inferred from homology"/>
<dbReference type="Pfam" id="PF01168">
    <property type="entry name" value="Ala_racemase_N"/>
    <property type="match status" value="1"/>
</dbReference>
<evidence type="ECO:0000313" key="6">
    <source>
        <dbReference type="EMBL" id="WPK25242.1"/>
    </source>
</evidence>
<dbReference type="GeneID" id="88173614"/>
<comment type="function">
    <text evidence="2">Pyridoxal 5'-phosphate (PLP)-binding protein, which may be involved in intracellular homeostatic regulation of pyridoxal 5'-phosphate (PLP), the active form of vitamin B6.</text>
</comment>
<name>A0AAX4HBI5_9ASCO</name>
<dbReference type="GO" id="GO:0030170">
    <property type="term" value="F:pyridoxal phosphate binding"/>
    <property type="evidence" value="ECO:0007669"/>
    <property type="project" value="UniProtKB-UniRule"/>
</dbReference>
<keyword evidence="1 2" id="KW-0663">Pyridoxal phosphate</keyword>